<name>A0AAN1WGM5_9GAMM</name>
<feature type="chain" id="PRO_5042950562" description="T6SS Phospholipase effector Tle1-like catalytic domain-containing protein" evidence="1">
    <location>
        <begin position="22"/>
        <end position="456"/>
    </location>
</feature>
<dbReference type="InterPro" id="IPR018712">
    <property type="entry name" value="Tle1-like_cat"/>
</dbReference>
<keyword evidence="4" id="KW-1185">Reference proteome</keyword>
<organism evidence="3 4">
    <name type="scientific">Marinagarivorans cellulosilyticus</name>
    <dbReference type="NCBI Taxonomy" id="2721545"/>
    <lineage>
        <taxon>Bacteria</taxon>
        <taxon>Pseudomonadati</taxon>
        <taxon>Pseudomonadota</taxon>
        <taxon>Gammaproteobacteria</taxon>
        <taxon>Cellvibrionales</taxon>
        <taxon>Cellvibrionaceae</taxon>
        <taxon>Marinagarivorans</taxon>
    </lineage>
</organism>
<dbReference type="SUPFAM" id="SSF53474">
    <property type="entry name" value="alpha/beta-Hydrolases"/>
    <property type="match status" value="1"/>
</dbReference>
<dbReference type="KEGG" id="marq:MARGE09_P1453"/>
<dbReference type="PANTHER" id="PTHR33840:SF1">
    <property type="entry name" value="TLE1 PHOSPHOLIPASE DOMAIN-CONTAINING PROTEIN"/>
    <property type="match status" value="1"/>
</dbReference>
<gene>
    <name evidence="3" type="ORF">MARGE09_P1453</name>
</gene>
<dbReference type="PANTHER" id="PTHR33840">
    <property type="match status" value="1"/>
</dbReference>
<evidence type="ECO:0000259" key="2">
    <source>
        <dbReference type="Pfam" id="PF09994"/>
    </source>
</evidence>
<evidence type="ECO:0000313" key="4">
    <source>
        <dbReference type="Proteomes" id="UP001320119"/>
    </source>
</evidence>
<feature type="signal peptide" evidence="1">
    <location>
        <begin position="1"/>
        <end position="21"/>
    </location>
</feature>
<dbReference type="Pfam" id="PF09994">
    <property type="entry name" value="T6SS_Tle1-like_cat"/>
    <property type="match status" value="1"/>
</dbReference>
<dbReference type="RefSeq" id="WP_236987337.1">
    <property type="nucleotide sequence ID" value="NZ_AP023086.1"/>
</dbReference>
<evidence type="ECO:0000256" key="1">
    <source>
        <dbReference type="SAM" id="SignalP"/>
    </source>
</evidence>
<accession>A0AAN1WGM5</accession>
<keyword evidence="1" id="KW-0732">Signal</keyword>
<protein>
    <recommendedName>
        <fullName evidence="2">T6SS Phospholipase effector Tle1-like catalytic domain-containing protein</fullName>
    </recommendedName>
</protein>
<reference evidence="3 4" key="1">
    <citation type="journal article" date="2022" name="IScience">
        <title>An ultrasensitive nanofiber-based assay for enzymatic hydrolysis and deep-sea microbial degradation of cellulose.</title>
        <authorList>
            <person name="Tsudome M."/>
            <person name="Tachioka M."/>
            <person name="Miyazaki M."/>
            <person name="Uchimura K."/>
            <person name="Tsuda M."/>
            <person name="Takaki Y."/>
            <person name="Deguchi S."/>
        </authorList>
    </citation>
    <scope>NUCLEOTIDE SEQUENCE [LARGE SCALE GENOMIC DNA]</scope>
    <source>
        <strain evidence="3 4">GE09</strain>
    </source>
</reference>
<dbReference type="InterPro" id="IPR029058">
    <property type="entry name" value="AB_hydrolase_fold"/>
</dbReference>
<sequence length="456" mass="51508">MINCAHLRSFLSLLAITSIVAGCSSFERRSYKDSLGIYPEKAPNNQQPAVCGTQQAGLPAWQTVAGDLTSTTRNWREFEQYHREAPSRNIAIFIDGTGNVAATSTNIWKLYALATAQACTSATIPFYHQGVGTRRFQRISGSIMGKGVDDLVKESYLFLSQTYQPGDKVFIFGFSRGAYAARALNGMIEFAGLLNLKALNNAAPTDNKALVEAVSNIYKTYHQHNDGKPNYENRLRENITQRLSQYPMYSGANKVIVDAIGVFDTVPALGLTQDENPDLYRTNLYAKAGYHALAIDEQRNSFRPLRFDDRIDNHQILKQMWFPGAHADVGGGYQDHDGLENLSRHWMLQQFKRFNLFPASAQHIQCPTDQASCEYGQLHDEFLDNKLFNGAGLHIRRPLKGETLHNSVLCRYNNTQLPQPHHGREPTKQYRPENLYLPLKKYYRFNPYSCATPNTH</sequence>
<evidence type="ECO:0000313" key="3">
    <source>
        <dbReference type="EMBL" id="BCD97252.1"/>
    </source>
</evidence>
<proteinExistence type="predicted"/>
<dbReference type="AlphaFoldDB" id="A0AAN1WGM5"/>
<dbReference type="Proteomes" id="UP001320119">
    <property type="component" value="Chromosome"/>
</dbReference>
<dbReference type="EMBL" id="AP023086">
    <property type="protein sequence ID" value="BCD97252.1"/>
    <property type="molecule type" value="Genomic_DNA"/>
</dbReference>
<feature type="domain" description="T6SS Phospholipase effector Tle1-like catalytic" evidence="2">
    <location>
        <begin position="88"/>
        <end position="350"/>
    </location>
</feature>